<gene>
    <name evidence="1" type="ORF">EJ02DRAFT_347986</name>
</gene>
<dbReference type="Proteomes" id="UP000800038">
    <property type="component" value="Unassembled WGS sequence"/>
</dbReference>
<protein>
    <recommendedName>
        <fullName evidence="3">MULE transposase domain-containing protein</fullName>
    </recommendedName>
</protein>
<organism evidence="1 2">
    <name type="scientific">Clathrospora elynae</name>
    <dbReference type="NCBI Taxonomy" id="706981"/>
    <lineage>
        <taxon>Eukaryota</taxon>
        <taxon>Fungi</taxon>
        <taxon>Dikarya</taxon>
        <taxon>Ascomycota</taxon>
        <taxon>Pezizomycotina</taxon>
        <taxon>Dothideomycetes</taxon>
        <taxon>Pleosporomycetidae</taxon>
        <taxon>Pleosporales</taxon>
        <taxon>Diademaceae</taxon>
        <taxon>Clathrospora</taxon>
    </lineage>
</organism>
<evidence type="ECO:0000313" key="2">
    <source>
        <dbReference type="Proteomes" id="UP000800038"/>
    </source>
</evidence>
<feature type="non-terminal residue" evidence="1">
    <location>
        <position position="1"/>
    </location>
</feature>
<proteinExistence type="predicted"/>
<evidence type="ECO:0000313" key="1">
    <source>
        <dbReference type="EMBL" id="KAF1941366.1"/>
    </source>
</evidence>
<sequence>HFIRWVPENVELLYFQELFTAGLPLNKTSSARCNVIEPTSSGIRTCECGVEFHVIIPDDLDACPYFVIVVFGVHSHAPHAPFVTQGTTVDTVLAMLHPMLTPKTSRSDFLKSPQLNAYLQARGLRSIEDLDATLTNKDRIKRLIAKEKLTRFPFGGDIEGVMFEWRMRHQDPETAYIRKIVTTAFGSIIIGLYDEQAQIFIQRSTFQMDMSFKRLDGKWNEILFACFDDRHGKIITLGRIITDTQRSKMYELAFNWFFELLGERSRKKVQWYHLNIDGFLGTTVDMDSKQMAGFGRYLSRLDPQHRSWQWQLQSCMRFCRIHFVRSINRVCPQCPHTTDSRWGRMRSLLDAESPNEYYELCELLVVGEMSEAVTNWVRHKKNKVIAAGLVQSCSNIPKPIWNMLESHSNAAEQAGQKGYRTGTRLPLLEGIKMAMQMDLQDVKEYQMRHKLGNRHADRSTLSLSQRFYNNIGREQSMALKRIIHVY</sequence>
<keyword evidence="2" id="KW-1185">Reference proteome</keyword>
<name>A0A6A5SRX6_9PLEO</name>
<reference evidence="1" key="1">
    <citation type="journal article" date="2020" name="Stud. Mycol.">
        <title>101 Dothideomycetes genomes: a test case for predicting lifestyles and emergence of pathogens.</title>
        <authorList>
            <person name="Haridas S."/>
            <person name="Albert R."/>
            <person name="Binder M."/>
            <person name="Bloem J."/>
            <person name="Labutti K."/>
            <person name="Salamov A."/>
            <person name="Andreopoulos B."/>
            <person name="Baker S."/>
            <person name="Barry K."/>
            <person name="Bills G."/>
            <person name="Bluhm B."/>
            <person name="Cannon C."/>
            <person name="Castanera R."/>
            <person name="Culley D."/>
            <person name="Daum C."/>
            <person name="Ezra D."/>
            <person name="Gonzalez J."/>
            <person name="Henrissat B."/>
            <person name="Kuo A."/>
            <person name="Liang C."/>
            <person name="Lipzen A."/>
            <person name="Lutzoni F."/>
            <person name="Magnuson J."/>
            <person name="Mondo S."/>
            <person name="Nolan M."/>
            <person name="Ohm R."/>
            <person name="Pangilinan J."/>
            <person name="Park H.-J."/>
            <person name="Ramirez L."/>
            <person name="Alfaro M."/>
            <person name="Sun H."/>
            <person name="Tritt A."/>
            <person name="Yoshinaga Y."/>
            <person name="Zwiers L.-H."/>
            <person name="Turgeon B."/>
            <person name="Goodwin S."/>
            <person name="Spatafora J."/>
            <person name="Crous P."/>
            <person name="Grigoriev I."/>
        </authorList>
    </citation>
    <scope>NUCLEOTIDE SEQUENCE</scope>
    <source>
        <strain evidence="1">CBS 161.51</strain>
    </source>
</reference>
<dbReference type="EMBL" id="ML976048">
    <property type="protein sequence ID" value="KAF1941366.1"/>
    <property type="molecule type" value="Genomic_DNA"/>
</dbReference>
<evidence type="ECO:0008006" key="3">
    <source>
        <dbReference type="Google" id="ProtNLM"/>
    </source>
</evidence>
<dbReference type="OrthoDB" id="3940819at2759"/>
<dbReference type="AlphaFoldDB" id="A0A6A5SRX6"/>
<accession>A0A6A5SRX6</accession>